<sequence>MFTDFSLAPNRKETKVEINGPYGVHDTLRQGFKSVRKEFTAGHPLEPVLSSTENKIKLSMMRNNYGLHMPLRHIMEQKIVGMPKRLPVLKSSSIAMDTLLGKDETIDVEDFMGGKIIGVFYTRC</sequence>
<evidence type="ECO:0000313" key="3">
    <source>
        <dbReference type="EMBL" id="RKP20791.1"/>
    </source>
</evidence>
<dbReference type="PANTHER" id="PTHR12828">
    <property type="entry name" value="PROTEASOME MATURATION PROTEIN UMP1"/>
    <property type="match status" value="1"/>
</dbReference>
<dbReference type="GO" id="GO:0043248">
    <property type="term" value="P:proteasome assembly"/>
    <property type="evidence" value="ECO:0007669"/>
    <property type="project" value="InterPro"/>
</dbReference>
<name>A0A4P9YP32_ROZAC</name>
<gene>
    <name evidence="3" type="ORF">ROZALSC1DRAFT_27753</name>
</gene>
<dbReference type="GO" id="GO:0005634">
    <property type="term" value="C:nucleus"/>
    <property type="evidence" value="ECO:0007669"/>
    <property type="project" value="TreeGrafter"/>
</dbReference>
<evidence type="ECO:0000256" key="1">
    <source>
        <dbReference type="ARBA" id="ARBA00023186"/>
    </source>
</evidence>
<dbReference type="EMBL" id="ML005021">
    <property type="protein sequence ID" value="RKP20791.1"/>
    <property type="molecule type" value="Genomic_DNA"/>
</dbReference>
<reference evidence="4" key="1">
    <citation type="journal article" date="2018" name="Nat. Microbiol.">
        <title>Leveraging single-cell genomics to expand the fungal tree of life.</title>
        <authorList>
            <person name="Ahrendt S.R."/>
            <person name="Quandt C.A."/>
            <person name="Ciobanu D."/>
            <person name="Clum A."/>
            <person name="Salamov A."/>
            <person name="Andreopoulos B."/>
            <person name="Cheng J.F."/>
            <person name="Woyke T."/>
            <person name="Pelin A."/>
            <person name="Henrissat B."/>
            <person name="Reynolds N.K."/>
            <person name="Benny G.L."/>
            <person name="Smith M.E."/>
            <person name="James T.Y."/>
            <person name="Grigoriev I.V."/>
        </authorList>
    </citation>
    <scope>NUCLEOTIDE SEQUENCE [LARGE SCALE GENOMIC DNA]</scope>
    <source>
        <strain evidence="4">CSF55</strain>
    </source>
</reference>
<dbReference type="GO" id="GO:0005737">
    <property type="term" value="C:cytoplasm"/>
    <property type="evidence" value="ECO:0007669"/>
    <property type="project" value="TreeGrafter"/>
</dbReference>
<proteinExistence type="inferred from homology"/>
<accession>A0A4P9YP32</accession>
<dbReference type="Pfam" id="PF05348">
    <property type="entry name" value="UMP1"/>
    <property type="match status" value="1"/>
</dbReference>
<keyword evidence="1" id="KW-0143">Chaperone</keyword>
<evidence type="ECO:0000256" key="2">
    <source>
        <dbReference type="ARBA" id="ARBA00043974"/>
    </source>
</evidence>
<evidence type="ECO:0008006" key="5">
    <source>
        <dbReference type="Google" id="ProtNLM"/>
    </source>
</evidence>
<organism evidence="3 4">
    <name type="scientific">Rozella allomycis (strain CSF55)</name>
    <dbReference type="NCBI Taxonomy" id="988480"/>
    <lineage>
        <taxon>Eukaryota</taxon>
        <taxon>Fungi</taxon>
        <taxon>Fungi incertae sedis</taxon>
        <taxon>Cryptomycota</taxon>
        <taxon>Cryptomycota incertae sedis</taxon>
        <taxon>Rozella</taxon>
    </lineage>
</organism>
<dbReference type="AlphaFoldDB" id="A0A4P9YP32"/>
<comment type="similarity">
    <text evidence="2">Belongs to the POMP/UMP1 family.</text>
</comment>
<dbReference type="InterPro" id="IPR008012">
    <property type="entry name" value="Ump1"/>
</dbReference>
<dbReference type="PANTHER" id="PTHR12828:SF3">
    <property type="entry name" value="PROTEASOME MATURATION PROTEIN"/>
    <property type="match status" value="1"/>
</dbReference>
<dbReference type="Proteomes" id="UP000281549">
    <property type="component" value="Unassembled WGS sequence"/>
</dbReference>
<evidence type="ECO:0000313" key="4">
    <source>
        <dbReference type="Proteomes" id="UP000281549"/>
    </source>
</evidence>
<protein>
    <recommendedName>
        <fullName evidence="5">Proteasome maturation factor UMP1 domain-containing protein</fullName>
    </recommendedName>
</protein>